<dbReference type="Proteomes" id="UP000234681">
    <property type="component" value="Chromosome 4"/>
</dbReference>
<gene>
    <name evidence="1" type="ORF">rCG_56092</name>
</gene>
<reference evidence="2" key="1">
    <citation type="submission" date="2005-09" db="EMBL/GenBank/DDBJ databases">
        <authorList>
            <person name="Mural R.J."/>
            <person name="Li P.W."/>
            <person name="Adams M.D."/>
            <person name="Amanatides P.G."/>
            <person name="Baden-Tillson H."/>
            <person name="Barnstead M."/>
            <person name="Chin S.H."/>
            <person name="Dew I."/>
            <person name="Evans C.A."/>
            <person name="Ferriera S."/>
            <person name="Flanigan M."/>
            <person name="Fosler C."/>
            <person name="Glodek A."/>
            <person name="Gu Z."/>
            <person name="Holt R.A."/>
            <person name="Jennings D."/>
            <person name="Kraft C.L."/>
            <person name="Lu F."/>
            <person name="Nguyen T."/>
            <person name="Nusskern D.R."/>
            <person name="Pfannkoch C.M."/>
            <person name="Sitter C."/>
            <person name="Sutton G.G."/>
            <person name="Venter J.C."/>
            <person name="Wang Z."/>
            <person name="Woodage T."/>
            <person name="Zheng X.H."/>
            <person name="Zhong F."/>
        </authorList>
    </citation>
    <scope>NUCLEOTIDE SEQUENCE [LARGE SCALE GENOMIC DNA]</scope>
    <source>
        <strain>BN</strain>
        <strain evidence="2">Sprague-Dawley</strain>
    </source>
</reference>
<evidence type="ECO:0000313" key="1">
    <source>
        <dbReference type="EMBL" id="EDL91492.1"/>
    </source>
</evidence>
<protein>
    <submittedName>
        <fullName evidence="1">RCG56092</fullName>
    </submittedName>
</protein>
<proteinExistence type="predicted"/>
<dbReference type="AlphaFoldDB" id="A6IBM4"/>
<organism evidence="1 2">
    <name type="scientific">Rattus norvegicus</name>
    <name type="common">Rat</name>
    <dbReference type="NCBI Taxonomy" id="10116"/>
    <lineage>
        <taxon>Eukaryota</taxon>
        <taxon>Metazoa</taxon>
        <taxon>Chordata</taxon>
        <taxon>Craniata</taxon>
        <taxon>Vertebrata</taxon>
        <taxon>Euteleostomi</taxon>
        <taxon>Mammalia</taxon>
        <taxon>Eutheria</taxon>
        <taxon>Euarchontoglires</taxon>
        <taxon>Glires</taxon>
        <taxon>Rodentia</taxon>
        <taxon>Myomorpha</taxon>
        <taxon>Muroidea</taxon>
        <taxon>Muridae</taxon>
        <taxon>Murinae</taxon>
        <taxon>Rattus</taxon>
    </lineage>
</organism>
<evidence type="ECO:0000313" key="2">
    <source>
        <dbReference type="Proteomes" id="UP000234681"/>
    </source>
</evidence>
<accession>A6IBM4</accession>
<name>A6IBM4_RAT</name>
<sequence length="20" mass="2256">METLENRLDSTVVAHVTLRA</sequence>
<dbReference type="EMBL" id="CH473957">
    <property type="protein sequence ID" value="EDL91492.1"/>
    <property type="molecule type" value="Genomic_DNA"/>
</dbReference>